<dbReference type="EMBL" id="JAKOGI010000001">
    <property type="protein sequence ID" value="KAJ8453342.1"/>
    <property type="molecule type" value="Genomic_DNA"/>
</dbReference>
<evidence type="ECO:0000313" key="2">
    <source>
        <dbReference type="Proteomes" id="UP001153076"/>
    </source>
</evidence>
<accession>A0A9Q1QSX0</accession>
<dbReference type="Proteomes" id="UP001153076">
    <property type="component" value="Unassembled WGS sequence"/>
</dbReference>
<dbReference type="OrthoDB" id="691329at2759"/>
<reference evidence="1" key="1">
    <citation type="submission" date="2022-04" db="EMBL/GenBank/DDBJ databases">
        <title>Carnegiea gigantea Genome sequencing and assembly v2.</title>
        <authorList>
            <person name="Copetti D."/>
            <person name="Sanderson M.J."/>
            <person name="Burquez A."/>
            <person name="Wojciechowski M.F."/>
        </authorList>
    </citation>
    <scope>NUCLEOTIDE SEQUENCE</scope>
    <source>
        <strain evidence="1">SGP5-SGP5p</strain>
        <tissue evidence="1">Aerial part</tissue>
    </source>
</reference>
<gene>
    <name evidence="1" type="ORF">Cgig2_008226</name>
</gene>
<dbReference type="PANTHER" id="PTHR37613">
    <property type="entry name" value="DUF4378 DOMAIN PROTEIN"/>
    <property type="match status" value="1"/>
</dbReference>
<proteinExistence type="predicted"/>
<dbReference type="PANTHER" id="PTHR37613:SF4">
    <property type="entry name" value="DUF4378 DOMAIN-CONTAINING PROTEIN"/>
    <property type="match status" value="1"/>
</dbReference>
<sequence>MASTSTSVTKQGPPRRLSELLQEEQEPFVLEIYLLKRGCRGRSLEIEGCFGCCSSTSNRNKDLSKVLKRSSSYHGSTSTTSGQFSNIGRSFYRKVVSISHVFGLNSLNKGKRKRKYDDDKEVSVESERFSSVSSCSTPCYSCSVGSELKRDSVVSPTTNATGHEPARERLMAQWRFIEDNKQCSPVSVLDEIDFLPDIPIYNNVRRAETVSTSRTPFQKKLSEDPIQSATLLDLLVQSRRPKPEKDTFPLQMNSKKALQQTRQSLFNCIKEVVEMGHKGKQQISRTKRKQRGLIMGPEEIGKIICGNLKVWGKLSTDETNIAQLLRIDLLCSTEEWGCSDLYRRDVAWDIGDGILEEITDDIVKDMIDQ</sequence>
<evidence type="ECO:0008006" key="3">
    <source>
        <dbReference type="Google" id="ProtNLM"/>
    </source>
</evidence>
<organism evidence="1 2">
    <name type="scientific">Carnegiea gigantea</name>
    <dbReference type="NCBI Taxonomy" id="171969"/>
    <lineage>
        <taxon>Eukaryota</taxon>
        <taxon>Viridiplantae</taxon>
        <taxon>Streptophyta</taxon>
        <taxon>Embryophyta</taxon>
        <taxon>Tracheophyta</taxon>
        <taxon>Spermatophyta</taxon>
        <taxon>Magnoliopsida</taxon>
        <taxon>eudicotyledons</taxon>
        <taxon>Gunneridae</taxon>
        <taxon>Pentapetalae</taxon>
        <taxon>Caryophyllales</taxon>
        <taxon>Cactineae</taxon>
        <taxon>Cactaceae</taxon>
        <taxon>Cactoideae</taxon>
        <taxon>Echinocereeae</taxon>
        <taxon>Carnegiea</taxon>
    </lineage>
</organism>
<keyword evidence="2" id="KW-1185">Reference proteome</keyword>
<protein>
    <recommendedName>
        <fullName evidence="3">DUF4378 domain-containing protein</fullName>
    </recommendedName>
</protein>
<dbReference type="AlphaFoldDB" id="A0A9Q1QSX0"/>
<comment type="caution">
    <text evidence="1">The sequence shown here is derived from an EMBL/GenBank/DDBJ whole genome shotgun (WGS) entry which is preliminary data.</text>
</comment>
<name>A0A9Q1QSX0_9CARY</name>
<evidence type="ECO:0000313" key="1">
    <source>
        <dbReference type="EMBL" id="KAJ8453342.1"/>
    </source>
</evidence>